<dbReference type="EMBL" id="DPIY01000002">
    <property type="protein sequence ID" value="HCT55961.1"/>
    <property type="molecule type" value="Genomic_DNA"/>
</dbReference>
<reference evidence="2 3" key="1">
    <citation type="journal article" date="2018" name="Nat. Biotechnol.">
        <title>A standardized bacterial taxonomy based on genome phylogeny substantially revises the tree of life.</title>
        <authorList>
            <person name="Parks D.H."/>
            <person name="Chuvochina M."/>
            <person name="Waite D.W."/>
            <person name="Rinke C."/>
            <person name="Skarshewski A."/>
            <person name="Chaumeil P.A."/>
            <person name="Hugenholtz P."/>
        </authorList>
    </citation>
    <scope>NUCLEOTIDE SEQUENCE [LARGE SCALE GENOMIC DNA]</scope>
    <source>
        <strain evidence="2">UBA8844</strain>
    </source>
</reference>
<dbReference type="Proteomes" id="UP000264071">
    <property type="component" value="Unassembled WGS sequence"/>
</dbReference>
<protein>
    <submittedName>
        <fullName evidence="2">Uncharacterized protein</fullName>
    </submittedName>
</protein>
<sequence length="84" mass="9762">MARRSYRTGQWTPKEEREEQIREQLRAGVTDPATIASALGCTKDLVMLRAREMPDVERRMRRPDSRTRRAVILTLRPTRAPEVA</sequence>
<dbReference type="AlphaFoldDB" id="A0A3D4V4B6"/>
<evidence type="ECO:0000256" key="1">
    <source>
        <dbReference type="SAM" id="MobiDB-lite"/>
    </source>
</evidence>
<proteinExistence type="predicted"/>
<organism evidence="2 3">
    <name type="scientific">Gemmatimonas aurantiaca</name>
    <dbReference type="NCBI Taxonomy" id="173480"/>
    <lineage>
        <taxon>Bacteria</taxon>
        <taxon>Pseudomonadati</taxon>
        <taxon>Gemmatimonadota</taxon>
        <taxon>Gemmatimonadia</taxon>
        <taxon>Gemmatimonadales</taxon>
        <taxon>Gemmatimonadaceae</taxon>
        <taxon>Gemmatimonas</taxon>
    </lineage>
</organism>
<name>A0A3D4V4B6_9BACT</name>
<evidence type="ECO:0000313" key="2">
    <source>
        <dbReference type="EMBL" id="HCT55961.1"/>
    </source>
</evidence>
<accession>A0A3D4V4B6</accession>
<feature type="region of interest" description="Disordered" evidence="1">
    <location>
        <begin position="1"/>
        <end position="20"/>
    </location>
</feature>
<evidence type="ECO:0000313" key="3">
    <source>
        <dbReference type="Proteomes" id="UP000264071"/>
    </source>
</evidence>
<gene>
    <name evidence="2" type="ORF">DGD08_01970</name>
</gene>
<comment type="caution">
    <text evidence="2">The sequence shown here is derived from an EMBL/GenBank/DDBJ whole genome shotgun (WGS) entry which is preliminary data.</text>
</comment>